<evidence type="ECO:0000313" key="2">
    <source>
        <dbReference type="EMBL" id="WMV33278.1"/>
    </source>
</evidence>
<gene>
    <name evidence="2" type="ORF">MTR67_026663</name>
</gene>
<dbReference type="Pfam" id="PF13966">
    <property type="entry name" value="zf-RVT"/>
    <property type="match status" value="1"/>
</dbReference>
<dbReference type="InterPro" id="IPR026960">
    <property type="entry name" value="RVT-Znf"/>
</dbReference>
<organism evidence="2 3">
    <name type="scientific">Solanum verrucosum</name>
    <dbReference type="NCBI Taxonomy" id="315347"/>
    <lineage>
        <taxon>Eukaryota</taxon>
        <taxon>Viridiplantae</taxon>
        <taxon>Streptophyta</taxon>
        <taxon>Embryophyta</taxon>
        <taxon>Tracheophyta</taxon>
        <taxon>Spermatophyta</taxon>
        <taxon>Magnoliopsida</taxon>
        <taxon>eudicotyledons</taxon>
        <taxon>Gunneridae</taxon>
        <taxon>Pentapetalae</taxon>
        <taxon>asterids</taxon>
        <taxon>lamiids</taxon>
        <taxon>Solanales</taxon>
        <taxon>Solanaceae</taxon>
        <taxon>Solanoideae</taxon>
        <taxon>Solaneae</taxon>
        <taxon>Solanum</taxon>
    </lineage>
</organism>
<evidence type="ECO:0000259" key="1">
    <source>
        <dbReference type="Pfam" id="PF13966"/>
    </source>
</evidence>
<dbReference type="AlphaFoldDB" id="A0AAF0TZU9"/>
<protein>
    <recommendedName>
        <fullName evidence="1">Reverse transcriptase zinc-binding domain-containing protein</fullName>
    </recommendedName>
</protein>
<accession>A0AAF0TZU9</accession>
<sequence>MQASKWPWKHIWKAKIPHKVACFVWLLAKEVVLTHENLMKKGITLCSRCFCFVGKLQKQSITCSSSARSLANCGVYS</sequence>
<keyword evidence="3" id="KW-1185">Reference proteome</keyword>
<evidence type="ECO:0000313" key="3">
    <source>
        <dbReference type="Proteomes" id="UP001234989"/>
    </source>
</evidence>
<dbReference type="EMBL" id="CP133617">
    <property type="protein sequence ID" value="WMV33278.1"/>
    <property type="molecule type" value="Genomic_DNA"/>
</dbReference>
<dbReference type="Proteomes" id="UP001234989">
    <property type="component" value="Chromosome 6"/>
</dbReference>
<feature type="domain" description="Reverse transcriptase zinc-binding" evidence="1">
    <location>
        <begin position="5"/>
        <end position="53"/>
    </location>
</feature>
<reference evidence="2" key="1">
    <citation type="submission" date="2023-08" db="EMBL/GenBank/DDBJ databases">
        <title>A de novo genome assembly of Solanum verrucosum Schlechtendal, a Mexican diploid species geographically isolated from the other diploid A-genome species in potato relatives.</title>
        <authorList>
            <person name="Hosaka K."/>
        </authorList>
    </citation>
    <scope>NUCLEOTIDE SEQUENCE</scope>
    <source>
        <tissue evidence="2">Young leaves</tissue>
    </source>
</reference>
<proteinExistence type="predicted"/>
<name>A0AAF0TZU9_SOLVR</name>